<feature type="compositionally biased region" description="Basic and acidic residues" evidence="1">
    <location>
        <begin position="289"/>
        <end position="299"/>
    </location>
</feature>
<comment type="caution">
    <text evidence="2">The sequence shown here is derived from an EMBL/GenBank/DDBJ whole genome shotgun (WGS) entry which is preliminary data.</text>
</comment>
<evidence type="ECO:0000313" key="3">
    <source>
        <dbReference type="Proteomes" id="UP000735302"/>
    </source>
</evidence>
<feature type="compositionally biased region" description="Polar residues" evidence="1">
    <location>
        <begin position="125"/>
        <end position="149"/>
    </location>
</feature>
<reference evidence="2 3" key="1">
    <citation type="journal article" date="2021" name="Elife">
        <title>Chloroplast acquisition without the gene transfer in kleptoplastic sea slugs, Plakobranchus ocellatus.</title>
        <authorList>
            <person name="Maeda T."/>
            <person name="Takahashi S."/>
            <person name="Yoshida T."/>
            <person name="Shimamura S."/>
            <person name="Takaki Y."/>
            <person name="Nagai Y."/>
            <person name="Toyoda A."/>
            <person name="Suzuki Y."/>
            <person name="Arimoto A."/>
            <person name="Ishii H."/>
            <person name="Satoh N."/>
            <person name="Nishiyama T."/>
            <person name="Hasebe M."/>
            <person name="Maruyama T."/>
            <person name="Minagawa J."/>
            <person name="Obokata J."/>
            <person name="Shigenobu S."/>
        </authorList>
    </citation>
    <scope>NUCLEOTIDE SEQUENCE [LARGE SCALE GENOMIC DNA]</scope>
</reference>
<protein>
    <submittedName>
        <fullName evidence="2">Uncharacterized protein</fullName>
    </submittedName>
</protein>
<organism evidence="2 3">
    <name type="scientific">Plakobranchus ocellatus</name>
    <dbReference type="NCBI Taxonomy" id="259542"/>
    <lineage>
        <taxon>Eukaryota</taxon>
        <taxon>Metazoa</taxon>
        <taxon>Spiralia</taxon>
        <taxon>Lophotrochozoa</taxon>
        <taxon>Mollusca</taxon>
        <taxon>Gastropoda</taxon>
        <taxon>Heterobranchia</taxon>
        <taxon>Euthyneura</taxon>
        <taxon>Panpulmonata</taxon>
        <taxon>Sacoglossa</taxon>
        <taxon>Placobranchoidea</taxon>
        <taxon>Plakobranchidae</taxon>
        <taxon>Plakobranchus</taxon>
    </lineage>
</organism>
<sequence length="482" mass="54231">MASKLYPTLSAFYKAGNIGFGSEKDAILCGVPEEKLYRKPSKQRAEIHAKDASKENSRPYLPEQSQQPSLSAGINAENQRPSIEATPPEDDTDLLPLTPSAPPLLEMLDARLQQYLDVLLTTQTNPASSEAPPNTSAQSESDTSPQRATITLPLPPNVVVEDAWLDEIQPDYDDLTPEEMADEILNNLNVEREEDAKDHEKQKSLHDLRMSFNHGHHGETSRGEGQNKHIHHKQQSNEYGHRRSYQHQPSHNSTDDNEESDGHIYQYNHHHRNRHHNNAMGAMKVQKPQSREEPKDAGRIKRKVSVEGPPSAKHDVDDRTKRCESSHPHRRRHLSSHSRHAEQSRRDGDQAVSSPSDDRHGHSKSSPRGQASATEKENHNGASGRLGLYGENSDYNAWMTWRKQVNRQLATIILLKQQGREVSVQTADMRRKPLRQSSIDFVSQIATKSGSSTSLGGKPYVMYGIPRASLVQKNDTNDNKDY</sequence>
<accession>A0AAV3ZEP1</accession>
<feature type="compositionally biased region" description="Basic and acidic residues" evidence="1">
    <location>
        <begin position="339"/>
        <end position="349"/>
    </location>
</feature>
<feature type="compositionally biased region" description="Polar residues" evidence="1">
    <location>
        <begin position="364"/>
        <end position="373"/>
    </location>
</feature>
<feature type="region of interest" description="Disordered" evidence="1">
    <location>
        <begin position="283"/>
        <end position="388"/>
    </location>
</feature>
<feature type="compositionally biased region" description="Basic and acidic residues" evidence="1">
    <location>
        <begin position="216"/>
        <end position="227"/>
    </location>
</feature>
<feature type="compositionally biased region" description="Basic and acidic residues" evidence="1">
    <location>
        <begin position="312"/>
        <end position="327"/>
    </location>
</feature>
<proteinExistence type="predicted"/>
<evidence type="ECO:0000313" key="2">
    <source>
        <dbReference type="EMBL" id="GFN94069.1"/>
    </source>
</evidence>
<keyword evidence="3" id="KW-1185">Reference proteome</keyword>
<dbReference type="EMBL" id="BLXT01002413">
    <property type="protein sequence ID" value="GFN94069.1"/>
    <property type="molecule type" value="Genomic_DNA"/>
</dbReference>
<dbReference type="AlphaFoldDB" id="A0AAV3ZEP1"/>
<name>A0AAV3ZEP1_9GAST</name>
<feature type="region of interest" description="Disordered" evidence="1">
    <location>
        <begin position="38"/>
        <end position="100"/>
    </location>
</feature>
<feature type="region of interest" description="Disordered" evidence="1">
    <location>
        <begin position="211"/>
        <end position="262"/>
    </location>
</feature>
<dbReference type="Proteomes" id="UP000735302">
    <property type="component" value="Unassembled WGS sequence"/>
</dbReference>
<evidence type="ECO:0000256" key="1">
    <source>
        <dbReference type="SAM" id="MobiDB-lite"/>
    </source>
</evidence>
<feature type="compositionally biased region" description="Basic and acidic residues" evidence="1">
    <location>
        <begin position="38"/>
        <end position="57"/>
    </location>
</feature>
<gene>
    <name evidence="2" type="ORF">PoB_002057500</name>
</gene>
<feature type="compositionally biased region" description="Basic residues" evidence="1">
    <location>
        <begin position="328"/>
        <end position="338"/>
    </location>
</feature>
<feature type="region of interest" description="Disordered" evidence="1">
    <location>
        <begin position="125"/>
        <end position="152"/>
    </location>
</feature>
<feature type="compositionally biased region" description="Polar residues" evidence="1">
    <location>
        <begin position="63"/>
        <end position="81"/>
    </location>
</feature>